<dbReference type="PANTHER" id="PTHR13847:SF289">
    <property type="entry name" value="GLYCINE OXIDASE"/>
    <property type="match status" value="1"/>
</dbReference>
<dbReference type="InterPro" id="IPR006076">
    <property type="entry name" value="FAD-dep_OxRdtase"/>
</dbReference>
<reference evidence="3" key="2">
    <citation type="submission" date="2014-07" db="EMBL/GenBank/DDBJ databases">
        <authorList>
            <person name="Zhang J.E."/>
            <person name="Yang H."/>
            <person name="Guo J."/>
            <person name="Deng Z."/>
            <person name="Luo H."/>
            <person name="Luo M."/>
            <person name="Zhao B."/>
        </authorList>
    </citation>
    <scope>NUCLEOTIDE SEQUENCE</scope>
    <source>
        <strain evidence="3">NRRL B-24137</strain>
    </source>
</reference>
<dbReference type="SUPFAM" id="SSF51905">
    <property type="entry name" value="FAD/NAD(P)-binding domain"/>
    <property type="match status" value="1"/>
</dbReference>
<dbReference type="AlphaFoldDB" id="A0A0R6A206"/>
<dbReference type="EMBL" id="KM114209">
    <property type="protein sequence ID" value="AJI44181.1"/>
    <property type="molecule type" value="Genomic_DNA"/>
</dbReference>
<dbReference type="Gene3D" id="3.30.9.10">
    <property type="entry name" value="D-Amino Acid Oxidase, subunit A, domain 2"/>
    <property type="match status" value="1"/>
</dbReference>
<sequence length="471" mass="51445">MVVVGNGALGLSLGLVLARRGQTVAVLGQPHRPMAGSTAAGAMLGSFAEVTTSLVASEAGRAKLELGIRATSLWPEWLAGLGDDAAERIVTADGTTVILNAIGMAEIDDTNYRAIRTELDRYSGAYEDVDPLDLEWVDAEPISRPLRAFHIPGEHAVSTPALLERLQSAFLAEGGTVIAQQATRVDHEGDRVTGVTLENGDRLTAGQVTLAAGAQSQALIDGLPVAGRIPPLVSGYGVSVLMKTVDGTAPRSVIRTPNRSFACGLHVVPRGEGEVYLGATNVVSIRPRDVADMRDLVFLLQCAHRQVRRKLWDSQVEKVQVGNRPIALDGFPLIGSGGMAGLWLLTGTYRDGVHLSPLLAQEMADRILGEPGSVDLDRFTPLRKPLQEWTRDRIVNDTVEHWIGIGYEQDWQIPVDWHQWIETDLRPATERWVEDIDPEFTPPAELVFLSRMDPEALKLLREYYARTREVW</sequence>
<proteinExistence type="predicted"/>
<keyword evidence="1" id="KW-0560">Oxidoreductase</keyword>
<evidence type="ECO:0000313" key="3">
    <source>
        <dbReference type="EMBL" id="AJI44181.1"/>
    </source>
</evidence>
<dbReference type="InterPro" id="IPR036188">
    <property type="entry name" value="FAD/NAD-bd_sf"/>
</dbReference>
<dbReference type="GO" id="GO:0016491">
    <property type="term" value="F:oxidoreductase activity"/>
    <property type="evidence" value="ECO:0007669"/>
    <property type="project" value="UniProtKB-KW"/>
</dbReference>
<protein>
    <recommendedName>
        <fullName evidence="2">FAD dependent oxidoreductase domain-containing protein</fullName>
    </recommendedName>
</protein>
<organism evidence="3">
    <name type="scientific">Saccharothrix algeriensis</name>
    <dbReference type="NCBI Taxonomy" id="173560"/>
    <lineage>
        <taxon>Bacteria</taxon>
        <taxon>Bacillati</taxon>
        <taxon>Actinomycetota</taxon>
        <taxon>Actinomycetes</taxon>
        <taxon>Pseudonocardiales</taxon>
        <taxon>Pseudonocardiaceae</taxon>
        <taxon>Saccharothrix</taxon>
    </lineage>
</organism>
<accession>A0A0R6A206</accession>
<dbReference type="Gene3D" id="3.50.50.60">
    <property type="entry name" value="FAD/NAD(P)-binding domain"/>
    <property type="match status" value="1"/>
</dbReference>
<name>A0A0R6A206_9PSEU</name>
<evidence type="ECO:0000259" key="2">
    <source>
        <dbReference type="Pfam" id="PF01266"/>
    </source>
</evidence>
<feature type="domain" description="FAD dependent oxidoreductase" evidence="2">
    <location>
        <begin position="2"/>
        <end position="366"/>
    </location>
</feature>
<reference evidence="3" key="1">
    <citation type="journal article" date="2014" name="Anticancer Agents Med Chem">
        <title>Identification and characterization of the biosynthetic gene cluster of thiolutin, a tumor angiogenesis inhibitor, in Saccharothrix algeriensis NRRL B-24137.</title>
        <authorList>
            <person name="Huang S."/>
            <person name="Tong M.H."/>
            <person name="Qin Z."/>
            <person name="Deng Z."/>
            <person name="Deng H."/>
            <person name="Yu Y."/>
        </authorList>
    </citation>
    <scope>NUCLEOTIDE SEQUENCE</scope>
    <source>
        <strain evidence="3">NRRL B-24137</strain>
    </source>
</reference>
<dbReference type="GO" id="GO:0005737">
    <property type="term" value="C:cytoplasm"/>
    <property type="evidence" value="ECO:0007669"/>
    <property type="project" value="TreeGrafter"/>
</dbReference>
<dbReference type="Pfam" id="PF01266">
    <property type="entry name" value="DAO"/>
    <property type="match status" value="1"/>
</dbReference>
<gene>
    <name evidence="3" type="primary">dtpG</name>
</gene>
<dbReference type="PANTHER" id="PTHR13847">
    <property type="entry name" value="SARCOSINE DEHYDROGENASE-RELATED"/>
    <property type="match status" value="1"/>
</dbReference>
<evidence type="ECO:0000256" key="1">
    <source>
        <dbReference type="ARBA" id="ARBA00023002"/>
    </source>
</evidence>